<feature type="signal peptide" evidence="4">
    <location>
        <begin position="1"/>
        <end position="22"/>
    </location>
</feature>
<dbReference type="Proteomes" id="UP001057291">
    <property type="component" value="Unassembled WGS sequence"/>
</dbReference>
<sequence>MMKKKKTLVAGFLSLSLLGLTACGNNTSSSQPSNSSAGNDTKSLRVIMIADPWVDVMKKFGDEYEKKTGIKVQVDSYSYDQTHQKEVLLGTQKSDAADVIVMDSPWIGEFAEGQIVEDLKSRIEQTPDLKWDDYIPSFEKVAEWEDKIVGVPFAPYYVMLHYRKDLFQKEGINPPKTYDELLSIAKKFTNNPKYPGMYGIAMNNAKGAPVGQAWFEYIFNFGGKPFESNYPGSKDPYSDMTPKFDSEQSIQVVKLFKDLLQYEPPGALNMAWDERTQAFAQGKVAMMAEWSVRTPGLLDPSRSQVADKFDTAVVPSLTGKDPVPPLGGWLMGINKYSKKKDAAWDFIKWVNGQDIHKQFVLQGGPPARISELKDPELNKKFPWFGTLAESAEKAYADCRPRIPESFQVIDTIGNYVSQTLSGQMPIEQAMKQANNEISNLLKQSGYTVK</sequence>
<dbReference type="Gene3D" id="3.40.190.10">
    <property type="entry name" value="Periplasmic binding protein-like II"/>
    <property type="match status" value="2"/>
</dbReference>
<organism evidence="5 6">
    <name type="scientific">Collibacillus ludicampi</name>
    <dbReference type="NCBI Taxonomy" id="2771369"/>
    <lineage>
        <taxon>Bacteria</taxon>
        <taxon>Bacillati</taxon>
        <taxon>Bacillota</taxon>
        <taxon>Bacilli</taxon>
        <taxon>Bacillales</taxon>
        <taxon>Alicyclobacillaceae</taxon>
        <taxon>Collibacillus</taxon>
    </lineage>
</organism>
<protein>
    <submittedName>
        <fullName evidence="5">Amino-acid ABC transporter periplasmic-binding protein y4oP</fullName>
    </submittedName>
</protein>
<proteinExistence type="inferred from homology"/>
<accession>A0AAV4LFE8</accession>
<dbReference type="PANTHER" id="PTHR43649:SF34">
    <property type="entry name" value="ABC TRANSPORTER PERIPLASMIC-BINDING PROTEIN YCJN-RELATED"/>
    <property type="match status" value="1"/>
</dbReference>
<dbReference type="AlphaFoldDB" id="A0AAV4LFE8"/>
<evidence type="ECO:0000313" key="5">
    <source>
        <dbReference type="EMBL" id="GIM46580.1"/>
    </source>
</evidence>
<dbReference type="PANTHER" id="PTHR43649">
    <property type="entry name" value="ARABINOSE-BINDING PROTEIN-RELATED"/>
    <property type="match status" value="1"/>
</dbReference>
<dbReference type="Pfam" id="PF01547">
    <property type="entry name" value="SBP_bac_1"/>
    <property type="match status" value="1"/>
</dbReference>
<dbReference type="SUPFAM" id="SSF53850">
    <property type="entry name" value="Periplasmic binding protein-like II"/>
    <property type="match status" value="1"/>
</dbReference>
<dbReference type="PROSITE" id="PS51257">
    <property type="entry name" value="PROKAR_LIPOPROTEIN"/>
    <property type="match status" value="1"/>
</dbReference>
<evidence type="ECO:0000256" key="1">
    <source>
        <dbReference type="ARBA" id="ARBA00008520"/>
    </source>
</evidence>
<evidence type="ECO:0000256" key="2">
    <source>
        <dbReference type="ARBA" id="ARBA00022448"/>
    </source>
</evidence>
<dbReference type="RefSeq" id="WP_282199659.1">
    <property type="nucleotide sequence ID" value="NZ_BOQE01000001.1"/>
</dbReference>
<reference evidence="5" key="1">
    <citation type="journal article" date="2023" name="Int. J. Syst. Evol. Microbiol.">
        <title>Collibacillus ludicampi gen. nov., sp. nov., a new soil bacterium of the family Alicyclobacillaceae.</title>
        <authorList>
            <person name="Jojima T."/>
            <person name="Ioku Y."/>
            <person name="Fukuta Y."/>
            <person name="Shirasaka N."/>
            <person name="Matsumura Y."/>
            <person name="Mori M."/>
        </authorList>
    </citation>
    <scope>NUCLEOTIDE SEQUENCE</scope>
    <source>
        <strain evidence="5">TP075</strain>
    </source>
</reference>
<keyword evidence="2" id="KW-0813">Transport</keyword>
<comment type="caution">
    <text evidence="5">The sequence shown here is derived from an EMBL/GenBank/DDBJ whole genome shotgun (WGS) entry which is preliminary data.</text>
</comment>
<dbReference type="EMBL" id="BOQE01000001">
    <property type="protein sequence ID" value="GIM46580.1"/>
    <property type="molecule type" value="Genomic_DNA"/>
</dbReference>
<dbReference type="InterPro" id="IPR006059">
    <property type="entry name" value="SBP"/>
</dbReference>
<dbReference type="InterPro" id="IPR050490">
    <property type="entry name" value="Bact_solute-bd_prot1"/>
</dbReference>
<name>A0AAV4LFE8_9BACL</name>
<keyword evidence="6" id="KW-1185">Reference proteome</keyword>
<feature type="chain" id="PRO_5043876068" evidence="4">
    <location>
        <begin position="23"/>
        <end position="449"/>
    </location>
</feature>
<keyword evidence="3 4" id="KW-0732">Signal</keyword>
<evidence type="ECO:0000313" key="6">
    <source>
        <dbReference type="Proteomes" id="UP001057291"/>
    </source>
</evidence>
<evidence type="ECO:0000256" key="4">
    <source>
        <dbReference type="SAM" id="SignalP"/>
    </source>
</evidence>
<gene>
    <name evidence="5" type="ORF">DNHGIG_21290</name>
</gene>
<comment type="similarity">
    <text evidence="1">Belongs to the bacterial solute-binding protein 1 family.</text>
</comment>
<evidence type="ECO:0000256" key="3">
    <source>
        <dbReference type="ARBA" id="ARBA00022729"/>
    </source>
</evidence>